<dbReference type="EMBL" id="JAAAHY010002930">
    <property type="protein sequence ID" value="KAF9943733.1"/>
    <property type="molecule type" value="Genomic_DNA"/>
</dbReference>
<dbReference type="AlphaFoldDB" id="A0A9P6IPJ8"/>
<feature type="compositionally biased region" description="Basic and acidic residues" evidence="1">
    <location>
        <begin position="35"/>
        <end position="55"/>
    </location>
</feature>
<name>A0A9P6IPJ8_MORAP</name>
<keyword evidence="3" id="KW-1185">Reference proteome</keyword>
<evidence type="ECO:0000256" key="1">
    <source>
        <dbReference type="SAM" id="MobiDB-lite"/>
    </source>
</evidence>
<feature type="compositionally biased region" description="Polar residues" evidence="1">
    <location>
        <begin position="1"/>
        <end position="16"/>
    </location>
</feature>
<evidence type="ECO:0000313" key="3">
    <source>
        <dbReference type="Proteomes" id="UP000738359"/>
    </source>
</evidence>
<evidence type="ECO:0000313" key="2">
    <source>
        <dbReference type="EMBL" id="KAF9943733.1"/>
    </source>
</evidence>
<organism evidence="2 3">
    <name type="scientific">Mortierella alpina</name>
    <name type="common">Oleaginous fungus</name>
    <name type="synonym">Mortierella renispora</name>
    <dbReference type="NCBI Taxonomy" id="64518"/>
    <lineage>
        <taxon>Eukaryota</taxon>
        <taxon>Fungi</taxon>
        <taxon>Fungi incertae sedis</taxon>
        <taxon>Mucoromycota</taxon>
        <taxon>Mortierellomycotina</taxon>
        <taxon>Mortierellomycetes</taxon>
        <taxon>Mortierellales</taxon>
        <taxon>Mortierellaceae</taxon>
        <taxon>Mortierella</taxon>
    </lineage>
</organism>
<gene>
    <name evidence="2" type="ORF">BGZ70_005500</name>
</gene>
<dbReference type="Proteomes" id="UP000738359">
    <property type="component" value="Unassembled WGS sequence"/>
</dbReference>
<feature type="non-terminal residue" evidence="2">
    <location>
        <position position="94"/>
    </location>
</feature>
<protein>
    <submittedName>
        <fullName evidence="2">Uncharacterized protein</fullName>
    </submittedName>
</protein>
<feature type="region of interest" description="Disordered" evidence="1">
    <location>
        <begin position="1"/>
        <end position="59"/>
    </location>
</feature>
<sequence>MTQQGQMASSPLTNMSDIEHEAALSQKLSGTSLESKNEQQNRQAQEEKTSREEGLPSKTESTLECCADFALYPLGTSLPFSSFIEQVEKVLKQC</sequence>
<proteinExistence type="predicted"/>
<comment type="caution">
    <text evidence="2">The sequence shown here is derived from an EMBL/GenBank/DDBJ whole genome shotgun (WGS) entry which is preliminary data.</text>
</comment>
<reference evidence="2" key="1">
    <citation type="journal article" date="2020" name="Fungal Divers.">
        <title>Resolving the Mortierellaceae phylogeny through synthesis of multi-gene phylogenetics and phylogenomics.</title>
        <authorList>
            <person name="Vandepol N."/>
            <person name="Liber J."/>
            <person name="Desiro A."/>
            <person name="Na H."/>
            <person name="Kennedy M."/>
            <person name="Barry K."/>
            <person name="Grigoriev I.V."/>
            <person name="Miller A.N."/>
            <person name="O'Donnell K."/>
            <person name="Stajich J.E."/>
            <person name="Bonito G."/>
        </authorList>
    </citation>
    <scope>NUCLEOTIDE SEQUENCE</scope>
    <source>
        <strain evidence="2">CK1249</strain>
    </source>
</reference>
<accession>A0A9P6IPJ8</accession>
<dbReference type="OrthoDB" id="5587367at2759"/>